<evidence type="ECO:0000313" key="4">
    <source>
        <dbReference type="EMBL" id="KAA6308595.1"/>
    </source>
</evidence>
<sequence>MRLEYQGGRKYVTTMNASDRQAAAELYELSQLLSSMEQIKKKTKPLFAFGHGLSYTTFEYGKPIADKTKITSGDTITITVKIKNTGTREGQEVVQLYVSDKKSSLPRPVKELKGFKKVKLAAGEEKEVSFILSKQALSFYDNVKGQWVVEPGKFEAMIAASAADIKGVTGFELTM</sequence>
<comment type="caution">
    <text evidence="4">The sequence shown here is derived from an EMBL/GenBank/DDBJ whole genome shotgun (WGS) entry which is preliminary data.</text>
</comment>
<evidence type="ECO:0000256" key="1">
    <source>
        <dbReference type="ARBA" id="ARBA00005336"/>
    </source>
</evidence>
<dbReference type="SMART" id="SM01217">
    <property type="entry name" value="Fn3_like"/>
    <property type="match status" value="1"/>
</dbReference>
<keyword evidence="4" id="KW-0326">Glycosidase</keyword>
<protein>
    <submittedName>
        <fullName evidence="4">Beta-glucosidase BoGH3A</fullName>
        <ecNumber evidence="4">3.2.1.21</ecNumber>
    </submittedName>
</protein>
<gene>
    <name evidence="4" type="ORF">EZS27_039769</name>
</gene>
<dbReference type="GO" id="GO:0008422">
    <property type="term" value="F:beta-glucosidase activity"/>
    <property type="evidence" value="ECO:0007669"/>
    <property type="project" value="UniProtKB-EC"/>
</dbReference>
<dbReference type="AlphaFoldDB" id="A0A5J4PGI3"/>
<reference evidence="4" key="1">
    <citation type="submission" date="2019-03" db="EMBL/GenBank/DDBJ databases">
        <title>Single cell metagenomics reveals metabolic interactions within the superorganism composed of flagellate Streblomastix strix and complex community of Bacteroidetes bacteria on its surface.</title>
        <authorList>
            <person name="Treitli S.C."/>
            <person name="Kolisko M."/>
            <person name="Husnik F."/>
            <person name="Keeling P."/>
            <person name="Hampl V."/>
        </authorList>
    </citation>
    <scope>NUCLEOTIDE SEQUENCE</scope>
    <source>
        <strain evidence="4">STM</strain>
    </source>
</reference>
<evidence type="ECO:0000259" key="3">
    <source>
        <dbReference type="SMART" id="SM01217"/>
    </source>
</evidence>
<proteinExistence type="inferred from homology"/>
<dbReference type="PANTHER" id="PTHR42715">
    <property type="entry name" value="BETA-GLUCOSIDASE"/>
    <property type="match status" value="1"/>
</dbReference>
<evidence type="ECO:0000256" key="2">
    <source>
        <dbReference type="ARBA" id="ARBA00022801"/>
    </source>
</evidence>
<keyword evidence="2 4" id="KW-0378">Hydrolase</keyword>
<dbReference type="InterPro" id="IPR036881">
    <property type="entry name" value="Glyco_hydro_3_C_sf"/>
</dbReference>
<dbReference type="Pfam" id="PF14310">
    <property type="entry name" value="Fn3-like"/>
    <property type="match status" value="1"/>
</dbReference>
<dbReference type="GO" id="GO:0005975">
    <property type="term" value="P:carbohydrate metabolic process"/>
    <property type="evidence" value="ECO:0007669"/>
    <property type="project" value="InterPro"/>
</dbReference>
<accession>A0A5J4PGI3</accession>
<organism evidence="4">
    <name type="scientific">termite gut metagenome</name>
    <dbReference type="NCBI Taxonomy" id="433724"/>
    <lineage>
        <taxon>unclassified sequences</taxon>
        <taxon>metagenomes</taxon>
        <taxon>organismal metagenomes</taxon>
    </lineage>
</organism>
<name>A0A5J4PGI3_9ZZZZ</name>
<dbReference type="SUPFAM" id="SSF52279">
    <property type="entry name" value="Beta-D-glucan exohydrolase, C-terminal domain"/>
    <property type="match status" value="1"/>
</dbReference>
<dbReference type="InterPro" id="IPR013783">
    <property type="entry name" value="Ig-like_fold"/>
</dbReference>
<dbReference type="PANTHER" id="PTHR42715:SF10">
    <property type="entry name" value="BETA-GLUCOSIDASE"/>
    <property type="match status" value="1"/>
</dbReference>
<dbReference type="FunFam" id="2.60.40.10:FF:000495">
    <property type="entry name" value="Periplasmic beta-glucosidase"/>
    <property type="match status" value="1"/>
</dbReference>
<dbReference type="InterPro" id="IPR050288">
    <property type="entry name" value="Cellulose_deg_GH3"/>
</dbReference>
<dbReference type="EMBL" id="SNRY01008407">
    <property type="protein sequence ID" value="KAA6308595.1"/>
    <property type="molecule type" value="Genomic_DNA"/>
</dbReference>
<dbReference type="Gene3D" id="2.60.40.10">
    <property type="entry name" value="Immunoglobulins"/>
    <property type="match status" value="1"/>
</dbReference>
<feature type="domain" description="Fibronectin type III-like" evidence="3">
    <location>
        <begin position="92"/>
        <end position="162"/>
    </location>
</feature>
<comment type="similarity">
    <text evidence="1">Belongs to the glycosyl hydrolase 3 family.</text>
</comment>
<dbReference type="InterPro" id="IPR026891">
    <property type="entry name" value="Fn3-like"/>
</dbReference>
<dbReference type="EC" id="3.2.1.21" evidence="4"/>